<accession>A0A7W3JE00</accession>
<name>A0A7W3JE00_9MICO</name>
<evidence type="ECO:0000313" key="1">
    <source>
        <dbReference type="EMBL" id="MBA8811090.1"/>
    </source>
</evidence>
<reference evidence="1 2" key="1">
    <citation type="submission" date="2020-07" db="EMBL/GenBank/DDBJ databases">
        <title>Sequencing the genomes of 1000 actinobacteria strains.</title>
        <authorList>
            <person name="Klenk H.-P."/>
        </authorList>
    </citation>
    <scope>NUCLEOTIDE SEQUENCE [LARGE SCALE GENOMIC DNA]</scope>
    <source>
        <strain evidence="1 2">DSM 44121</strain>
    </source>
</reference>
<dbReference type="AlphaFoldDB" id="A0A7W3JE00"/>
<organism evidence="1 2">
    <name type="scientific">Promicromonospora sukumoe</name>
    <dbReference type="NCBI Taxonomy" id="88382"/>
    <lineage>
        <taxon>Bacteria</taxon>
        <taxon>Bacillati</taxon>
        <taxon>Actinomycetota</taxon>
        <taxon>Actinomycetes</taxon>
        <taxon>Micrococcales</taxon>
        <taxon>Promicromonosporaceae</taxon>
        <taxon>Promicromonospora</taxon>
    </lineage>
</organism>
<sequence length="60" mass="6656">MDPVVVALFDEVQPKFGAGLIHSELIEEWLVLDADQLLVVGPFGQSPSFESIHQDSDLYL</sequence>
<gene>
    <name evidence="1" type="ORF">FHX71_005097</name>
</gene>
<dbReference type="RefSeq" id="WP_182620279.1">
    <property type="nucleotide sequence ID" value="NZ_BAAATF010000009.1"/>
</dbReference>
<evidence type="ECO:0000313" key="2">
    <source>
        <dbReference type="Proteomes" id="UP000540568"/>
    </source>
</evidence>
<dbReference type="Proteomes" id="UP000540568">
    <property type="component" value="Unassembled WGS sequence"/>
</dbReference>
<proteinExistence type="predicted"/>
<dbReference type="EMBL" id="JACGWV010000003">
    <property type="protein sequence ID" value="MBA8811090.1"/>
    <property type="molecule type" value="Genomic_DNA"/>
</dbReference>
<keyword evidence="2" id="KW-1185">Reference proteome</keyword>
<comment type="caution">
    <text evidence="1">The sequence shown here is derived from an EMBL/GenBank/DDBJ whole genome shotgun (WGS) entry which is preliminary data.</text>
</comment>
<protein>
    <submittedName>
        <fullName evidence="1">Uncharacterized protein</fullName>
    </submittedName>
</protein>